<feature type="chain" id="PRO_5019823054" description="Flagellin" evidence="1">
    <location>
        <begin position="36"/>
        <end position="379"/>
    </location>
</feature>
<gene>
    <name evidence="2" type="ORF">DDF84_029475</name>
</gene>
<evidence type="ECO:0008006" key="4">
    <source>
        <dbReference type="Google" id="ProtNLM"/>
    </source>
</evidence>
<evidence type="ECO:0000313" key="3">
    <source>
        <dbReference type="Proteomes" id="UP000253772"/>
    </source>
</evidence>
<organism evidence="2 3">
    <name type="scientific">Cupriavidus metallidurans</name>
    <dbReference type="NCBI Taxonomy" id="119219"/>
    <lineage>
        <taxon>Bacteria</taxon>
        <taxon>Pseudomonadati</taxon>
        <taxon>Pseudomonadota</taxon>
        <taxon>Betaproteobacteria</taxon>
        <taxon>Burkholderiales</taxon>
        <taxon>Burkholderiaceae</taxon>
        <taxon>Cupriavidus</taxon>
    </lineage>
</organism>
<proteinExistence type="predicted"/>
<evidence type="ECO:0000313" key="2">
    <source>
        <dbReference type="EMBL" id="QBP13714.1"/>
    </source>
</evidence>
<dbReference type="OrthoDB" id="5956306at2"/>
<dbReference type="Proteomes" id="UP000253772">
    <property type="component" value="Chromosome c2"/>
</dbReference>
<dbReference type="AlphaFoldDB" id="A0A482J3S4"/>
<protein>
    <recommendedName>
        <fullName evidence="4">Flagellin</fullName>
    </recommendedName>
</protein>
<name>A0A482J3S4_9BURK</name>
<sequence>MVQTTISSASRCTARSTTAAVLLGAGLACAGNAHAGVETLAPESADTAGVATPVAIDLPAMPTPTQLSALSEDPNTVAARAADPIVADIVAENVSGRAVESIAEAPARGVEPVDKASVARHHPTGDTLVAAMTMATREPGVQVAEARDGMAKWKPVAQARLEESRGGFDVAGLQVGFGIDRAVFVNGALAVATSITIPNISSITSAQAAQLAQALAPVTVAITGANSIASAAIAAAQAATGQAGQAGQSATTAANGAAASAQGAAGVAASTSTAAASGGIAQATGAAGVAQQQAATAVAAAGTVVTNGLLTVIQNGAANTANVGSVANMPATVIQNTLNNQNIQSLMTINASVNTLAAFRAQMANTALNSVIPTMAGMK</sequence>
<reference evidence="2 3" key="1">
    <citation type="submission" date="2019-03" db="EMBL/GenBank/DDBJ databases">
        <title>Comparative insights into the high quality Complete genome sequence of highly metal resistant Cupriavidus metallidurans strain BS1 isolated from a gold-copper mine.</title>
        <authorList>
            <person name="Mazhar H.S."/>
            <person name="Rensing C."/>
        </authorList>
    </citation>
    <scope>NUCLEOTIDE SEQUENCE [LARGE SCALE GENOMIC DNA]</scope>
    <source>
        <strain evidence="2 3">BS1</strain>
    </source>
</reference>
<accession>A0A482J3S4</accession>
<feature type="signal peptide" evidence="1">
    <location>
        <begin position="1"/>
        <end position="35"/>
    </location>
</feature>
<dbReference type="RefSeq" id="WP_024570601.1">
    <property type="nucleotide sequence ID" value="NZ_CP037901.1"/>
</dbReference>
<dbReference type="EMBL" id="CP037901">
    <property type="protein sequence ID" value="QBP13714.1"/>
    <property type="molecule type" value="Genomic_DNA"/>
</dbReference>
<evidence type="ECO:0000256" key="1">
    <source>
        <dbReference type="SAM" id="SignalP"/>
    </source>
</evidence>
<keyword evidence="1" id="KW-0732">Signal</keyword>